<gene>
    <name evidence="2" type="ORF">SAMN05421767_1482</name>
</gene>
<evidence type="ECO:0008006" key="4">
    <source>
        <dbReference type="Google" id="ProtNLM"/>
    </source>
</evidence>
<keyword evidence="3" id="KW-1185">Reference proteome</keyword>
<organism evidence="2 3">
    <name type="scientific">Granulicatella balaenopterae</name>
    <dbReference type="NCBI Taxonomy" id="137733"/>
    <lineage>
        <taxon>Bacteria</taxon>
        <taxon>Bacillati</taxon>
        <taxon>Bacillota</taxon>
        <taxon>Bacilli</taxon>
        <taxon>Lactobacillales</taxon>
        <taxon>Carnobacteriaceae</taxon>
        <taxon>Granulicatella</taxon>
    </lineage>
</organism>
<reference evidence="2 3" key="1">
    <citation type="submission" date="2016-10" db="EMBL/GenBank/DDBJ databases">
        <authorList>
            <person name="de Groot N.N."/>
        </authorList>
    </citation>
    <scope>NUCLEOTIDE SEQUENCE [LARGE SCALE GENOMIC DNA]</scope>
    <source>
        <strain evidence="2 3">DSM 15827</strain>
    </source>
</reference>
<keyword evidence="1" id="KW-1133">Transmembrane helix</keyword>
<accession>A0A1H9NYZ4</accession>
<keyword evidence="1" id="KW-0472">Membrane</keyword>
<protein>
    <recommendedName>
        <fullName evidence="4">DUF2700 domain-containing protein</fullName>
    </recommendedName>
</protein>
<evidence type="ECO:0000256" key="1">
    <source>
        <dbReference type="SAM" id="Phobius"/>
    </source>
</evidence>
<dbReference type="RefSeq" id="WP_089747759.1">
    <property type="nucleotide sequence ID" value="NZ_FOGF01000048.1"/>
</dbReference>
<dbReference type="EMBL" id="FOGF01000048">
    <property type="protein sequence ID" value="SER40875.1"/>
    <property type="molecule type" value="Genomic_DNA"/>
</dbReference>
<dbReference type="Proteomes" id="UP000198556">
    <property type="component" value="Unassembled WGS sequence"/>
</dbReference>
<proteinExistence type="predicted"/>
<keyword evidence="1" id="KW-0812">Transmembrane</keyword>
<dbReference type="AlphaFoldDB" id="A0A1H9NYZ4"/>
<name>A0A1H9NYZ4_9LACT</name>
<evidence type="ECO:0000313" key="2">
    <source>
        <dbReference type="EMBL" id="SER40875.1"/>
    </source>
</evidence>
<evidence type="ECO:0000313" key="3">
    <source>
        <dbReference type="Proteomes" id="UP000198556"/>
    </source>
</evidence>
<feature type="transmembrane region" description="Helical" evidence="1">
    <location>
        <begin position="39"/>
        <end position="69"/>
    </location>
</feature>
<sequence length="77" mass="8160">MEIVAIMLPVVASIFGTIVLIRSAQKNETTQNYMIEGMVIGMCLGLGIQIIGVPAGVGLGMLMGMIIGINIKKKKVK</sequence>